<dbReference type="OrthoDB" id="2507436at2759"/>
<gene>
    <name evidence="1" type="ORF">VP01_1961g5</name>
</gene>
<dbReference type="PANTHER" id="PTHR31912">
    <property type="entry name" value="IP13529P"/>
    <property type="match status" value="1"/>
</dbReference>
<proteinExistence type="predicted"/>
<evidence type="ECO:0000313" key="1">
    <source>
        <dbReference type="EMBL" id="KNZ58272.1"/>
    </source>
</evidence>
<dbReference type="Proteomes" id="UP000037035">
    <property type="component" value="Unassembled WGS sequence"/>
</dbReference>
<organism evidence="1 2">
    <name type="scientific">Puccinia sorghi</name>
    <dbReference type="NCBI Taxonomy" id="27349"/>
    <lineage>
        <taxon>Eukaryota</taxon>
        <taxon>Fungi</taxon>
        <taxon>Dikarya</taxon>
        <taxon>Basidiomycota</taxon>
        <taxon>Pucciniomycotina</taxon>
        <taxon>Pucciniomycetes</taxon>
        <taxon>Pucciniales</taxon>
        <taxon>Pucciniaceae</taxon>
        <taxon>Puccinia</taxon>
    </lineage>
</organism>
<reference evidence="1 2" key="1">
    <citation type="submission" date="2015-08" db="EMBL/GenBank/DDBJ databases">
        <title>Next Generation Sequencing and Analysis of the Genome of Puccinia sorghi L Schw, the Causal Agent of Maize Common Rust.</title>
        <authorList>
            <person name="Rochi L."/>
            <person name="Burguener G."/>
            <person name="Darino M."/>
            <person name="Turjanski A."/>
            <person name="Kreff E."/>
            <person name="Dieguez M.J."/>
            <person name="Sacco F."/>
        </authorList>
    </citation>
    <scope>NUCLEOTIDE SEQUENCE [LARGE SCALE GENOMIC DNA]</scope>
    <source>
        <strain evidence="1 2">RO10H11247</strain>
    </source>
</reference>
<accession>A0A0L6VCG7</accession>
<dbReference type="PANTHER" id="PTHR31912:SF34">
    <property type="entry name" value="NOTOCHORD-RELATED PROTEIN"/>
    <property type="match status" value="1"/>
</dbReference>
<dbReference type="EMBL" id="LAVV01006794">
    <property type="protein sequence ID" value="KNZ58272.1"/>
    <property type="molecule type" value="Genomic_DNA"/>
</dbReference>
<dbReference type="VEuPathDB" id="FungiDB:VP01_1961g5"/>
<comment type="caution">
    <text evidence="1">The sequence shown here is derived from an EMBL/GenBank/DDBJ whole genome shotgun (WGS) entry which is preliminary data.</text>
</comment>
<name>A0A0L6VCG7_9BASI</name>
<evidence type="ECO:0000313" key="2">
    <source>
        <dbReference type="Proteomes" id="UP000037035"/>
    </source>
</evidence>
<dbReference type="AlphaFoldDB" id="A0A0L6VCG7"/>
<keyword evidence="2" id="KW-1185">Reference proteome</keyword>
<protein>
    <submittedName>
        <fullName evidence="1">Uncharacterized protein</fullName>
    </submittedName>
</protein>
<sequence>MDYRQQMKWFPFKSKEGMCMSCPNWNTLNYACLWVWQIWTSPIGMAYMHLDYEFTNLSKWKLILRREELANCIVNPHLYFYPEYTHGKIQMVEANNKHWDIFEPEELKSRHIVVPIIFFIESNQLQARWICANLFNNGPC</sequence>